<dbReference type="GO" id="GO:0004719">
    <property type="term" value="F:protein-L-isoaspartate (D-aspartate) O-methyltransferase activity"/>
    <property type="evidence" value="ECO:0007669"/>
    <property type="project" value="UniProtKB-EC"/>
</dbReference>
<evidence type="ECO:0000256" key="2">
    <source>
        <dbReference type="ARBA" id="ARBA00005369"/>
    </source>
</evidence>
<reference evidence="12 13" key="1">
    <citation type="submission" date="2018-06" db="EMBL/GenBank/DDBJ databases">
        <title>Actinomadura craniellae sp. nov. isolated from marine sponge Craniella sp.</title>
        <authorList>
            <person name="Li L."/>
            <person name="Xu Q.H."/>
            <person name="Lin H.W."/>
            <person name="Lu Y.H."/>
        </authorList>
    </citation>
    <scope>NUCLEOTIDE SEQUENCE [LARGE SCALE GENOMIC DNA]</scope>
    <source>
        <strain evidence="12 13">LHW63021</strain>
    </source>
</reference>
<comment type="caution">
    <text evidence="12">The sequence shown here is derived from an EMBL/GenBank/DDBJ whole genome shotgun (WGS) entry which is preliminary data.</text>
</comment>
<dbReference type="SUPFAM" id="SSF53335">
    <property type="entry name" value="S-adenosyl-L-methionine-dependent methyltransferases"/>
    <property type="match status" value="1"/>
</dbReference>
<keyword evidence="8" id="KW-0949">S-adenosyl-L-methionine</keyword>
<evidence type="ECO:0000256" key="3">
    <source>
        <dbReference type="ARBA" id="ARBA00011890"/>
    </source>
</evidence>
<dbReference type="PANTHER" id="PTHR11579">
    <property type="entry name" value="PROTEIN-L-ISOASPARTATE O-METHYLTRANSFERASE"/>
    <property type="match status" value="1"/>
</dbReference>
<dbReference type="PANTHER" id="PTHR11579:SF0">
    <property type="entry name" value="PROTEIN-L-ISOASPARTATE(D-ASPARTATE) O-METHYLTRANSFERASE"/>
    <property type="match status" value="1"/>
</dbReference>
<proteinExistence type="inferred from homology"/>
<name>A0A365H1L1_9ACTN</name>
<dbReference type="Gene3D" id="3.40.50.150">
    <property type="entry name" value="Vaccinia Virus protein VP39"/>
    <property type="match status" value="1"/>
</dbReference>
<dbReference type="AlphaFoldDB" id="A0A365H1L1"/>
<dbReference type="EC" id="2.1.1.77" evidence="3"/>
<dbReference type="OrthoDB" id="4035289at2"/>
<comment type="subcellular location">
    <subcellularLocation>
        <location evidence="1">Cytoplasm</location>
    </subcellularLocation>
</comment>
<dbReference type="Pfam" id="PF01135">
    <property type="entry name" value="PCMT"/>
    <property type="match status" value="1"/>
</dbReference>
<organism evidence="12 13">
    <name type="scientific">Actinomadura craniellae</name>
    <dbReference type="NCBI Taxonomy" id="2231787"/>
    <lineage>
        <taxon>Bacteria</taxon>
        <taxon>Bacillati</taxon>
        <taxon>Actinomycetota</taxon>
        <taxon>Actinomycetes</taxon>
        <taxon>Streptosporangiales</taxon>
        <taxon>Thermomonosporaceae</taxon>
        <taxon>Actinomadura</taxon>
    </lineage>
</organism>
<sequence>MVAGLERLGDISRWRAPLRNAPRHLFVPDRAWATPDGGAGYLIDRNQDPDAWLDAAYADMAIVTQLDDGATDVATGAGEYTSSLSAPSVILAGLSLLNPGAGSRVLEIGTGTGWTAGLLSSQVGDENVTSMEVDPAVLAEAAVNLKKAGCGPRLVLGDGAEGLPEKAPYDRVHVTCGVATVPYEWVRQTRPGGIIVLPWMPSPDTGQLTSLTVRDDGTAVGRFYGEVNYMMLRAQREKARRHGNSAGTGLLVTPEGQRIWLDDPDDLS</sequence>
<evidence type="ECO:0000256" key="8">
    <source>
        <dbReference type="ARBA" id="ARBA00022691"/>
    </source>
</evidence>
<keyword evidence="7" id="KW-0808">Transferase</keyword>
<keyword evidence="6" id="KW-0489">Methyltransferase</keyword>
<accession>A0A365H1L1</accession>
<keyword evidence="13" id="KW-1185">Reference proteome</keyword>
<dbReference type="GO" id="GO:0032259">
    <property type="term" value="P:methylation"/>
    <property type="evidence" value="ECO:0007669"/>
    <property type="project" value="UniProtKB-KW"/>
</dbReference>
<evidence type="ECO:0000256" key="5">
    <source>
        <dbReference type="ARBA" id="ARBA00022490"/>
    </source>
</evidence>
<gene>
    <name evidence="12" type="ORF">DPM19_22445</name>
</gene>
<evidence type="ECO:0000313" key="12">
    <source>
        <dbReference type="EMBL" id="RAY12971.1"/>
    </source>
</evidence>
<dbReference type="GO" id="GO:0005737">
    <property type="term" value="C:cytoplasm"/>
    <property type="evidence" value="ECO:0007669"/>
    <property type="project" value="UniProtKB-SubCell"/>
</dbReference>
<evidence type="ECO:0000256" key="10">
    <source>
        <dbReference type="ARBA" id="ARBA00031323"/>
    </source>
</evidence>
<evidence type="ECO:0000313" key="13">
    <source>
        <dbReference type="Proteomes" id="UP000251891"/>
    </source>
</evidence>
<evidence type="ECO:0000256" key="11">
    <source>
        <dbReference type="ARBA" id="ARBA00031350"/>
    </source>
</evidence>
<comment type="similarity">
    <text evidence="2">Belongs to the methyltransferase superfamily. L-isoaspartyl/D-aspartyl protein methyltransferase family.</text>
</comment>
<evidence type="ECO:0000256" key="9">
    <source>
        <dbReference type="ARBA" id="ARBA00030757"/>
    </source>
</evidence>
<dbReference type="EMBL" id="QLYX01000011">
    <property type="protein sequence ID" value="RAY12971.1"/>
    <property type="molecule type" value="Genomic_DNA"/>
</dbReference>
<keyword evidence="5" id="KW-0963">Cytoplasm</keyword>
<dbReference type="InterPro" id="IPR000682">
    <property type="entry name" value="PCMT"/>
</dbReference>
<evidence type="ECO:0000256" key="7">
    <source>
        <dbReference type="ARBA" id="ARBA00022679"/>
    </source>
</evidence>
<evidence type="ECO:0000256" key="1">
    <source>
        <dbReference type="ARBA" id="ARBA00004496"/>
    </source>
</evidence>
<dbReference type="Proteomes" id="UP000251891">
    <property type="component" value="Unassembled WGS sequence"/>
</dbReference>
<dbReference type="InterPro" id="IPR029063">
    <property type="entry name" value="SAM-dependent_MTases_sf"/>
</dbReference>
<protein>
    <recommendedName>
        <fullName evidence="4">Protein-L-isoaspartate O-methyltransferase</fullName>
        <ecNumber evidence="3">2.1.1.77</ecNumber>
    </recommendedName>
    <alternativeName>
        <fullName evidence="11">L-isoaspartyl protein carboxyl methyltransferase</fullName>
    </alternativeName>
    <alternativeName>
        <fullName evidence="9">Protein L-isoaspartyl methyltransferase</fullName>
    </alternativeName>
    <alternativeName>
        <fullName evidence="10">Protein-beta-aspartate methyltransferase</fullName>
    </alternativeName>
</protein>
<evidence type="ECO:0000256" key="4">
    <source>
        <dbReference type="ARBA" id="ARBA00013346"/>
    </source>
</evidence>
<evidence type="ECO:0000256" key="6">
    <source>
        <dbReference type="ARBA" id="ARBA00022603"/>
    </source>
</evidence>
<dbReference type="CDD" id="cd02440">
    <property type="entry name" value="AdoMet_MTases"/>
    <property type="match status" value="1"/>
</dbReference>